<sequence length="100" mass="11268">MRALWSKSKTKEPRRVATISPQVIERDLSADATNLEIEIQEKNVLFPHLREELMAKPQHSNRVQDTIFQSPVISPPSEALPPETEQDVKNNPGEAQAPTD</sequence>
<keyword evidence="2" id="KW-1185">Reference proteome</keyword>
<dbReference type="Proteomes" id="UP001281147">
    <property type="component" value="Unassembled WGS sequence"/>
</dbReference>
<proteinExistence type="predicted"/>
<reference evidence="1" key="1">
    <citation type="submission" date="2023-07" db="EMBL/GenBank/DDBJ databases">
        <title>Black Yeasts Isolated from many extreme environments.</title>
        <authorList>
            <person name="Coleine C."/>
            <person name="Stajich J.E."/>
            <person name="Selbmann L."/>
        </authorList>
    </citation>
    <scope>NUCLEOTIDE SEQUENCE</scope>
    <source>
        <strain evidence="1">CCFEE 5714</strain>
    </source>
</reference>
<evidence type="ECO:0000313" key="2">
    <source>
        <dbReference type="Proteomes" id="UP001281147"/>
    </source>
</evidence>
<organism evidence="1 2">
    <name type="scientific">Vermiconidia calcicola</name>
    <dbReference type="NCBI Taxonomy" id="1690605"/>
    <lineage>
        <taxon>Eukaryota</taxon>
        <taxon>Fungi</taxon>
        <taxon>Dikarya</taxon>
        <taxon>Ascomycota</taxon>
        <taxon>Pezizomycotina</taxon>
        <taxon>Dothideomycetes</taxon>
        <taxon>Dothideomycetidae</taxon>
        <taxon>Mycosphaerellales</taxon>
        <taxon>Extremaceae</taxon>
        <taxon>Vermiconidia</taxon>
    </lineage>
</organism>
<feature type="non-terminal residue" evidence="1">
    <location>
        <position position="100"/>
    </location>
</feature>
<comment type="caution">
    <text evidence="1">The sequence shown here is derived from an EMBL/GenBank/DDBJ whole genome shotgun (WGS) entry which is preliminary data.</text>
</comment>
<protein>
    <submittedName>
        <fullName evidence="1">Uncharacterized protein</fullName>
    </submittedName>
</protein>
<dbReference type="EMBL" id="JAUTXU010000462">
    <property type="protein sequence ID" value="KAK3680381.1"/>
    <property type="molecule type" value="Genomic_DNA"/>
</dbReference>
<gene>
    <name evidence="1" type="ORF">LTR37_021274</name>
</gene>
<accession>A0ACC3M956</accession>
<evidence type="ECO:0000313" key="1">
    <source>
        <dbReference type="EMBL" id="KAK3680381.1"/>
    </source>
</evidence>
<name>A0ACC3M956_9PEZI</name>